<dbReference type="EMBL" id="JAOCQF010000006">
    <property type="protein sequence ID" value="MCT8331698.1"/>
    <property type="molecule type" value="Genomic_DNA"/>
</dbReference>
<keyword evidence="2" id="KW-1185">Reference proteome</keyword>
<keyword evidence="1" id="KW-0969">Cilium</keyword>
<keyword evidence="1" id="KW-0966">Cell projection</keyword>
<gene>
    <name evidence="1" type="ORF">N5I32_19455</name>
</gene>
<keyword evidence="1" id="KW-0282">Flagellum</keyword>
<dbReference type="RefSeq" id="WP_261497606.1">
    <property type="nucleotide sequence ID" value="NZ_JAOCQF010000006.1"/>
</dbReference>
<evidence type="ECO:0000313" key="2">
    <source>
        <dbReference type="Proteomes" id="UP001205601"/>
    </source>
</evidence>
<accession>A0ABT2NRZ1</accession>
<name>A0ABT2NRZ1_9RHOB</name>
<comment type="caution">
    <text evidence="1">The sequence shown here is derived from an EMBL/GenBank/DDBJ whole genome shotgun (WGS) entry which is preliminary data.</text>
</comment>
<organism evidence="1 2">
    <name type="scientific">Albidovulum sediminis</name>
    <dbReference type="NCBI Taxonomy" id="3066345"/>
    <lineage>
        <taxon>Bacteria</taxon>
        <taxon>Pseudomonadati</taxon>
        <taxon>Pseudomonadota</taxon>
        <taxon>Alphaproteobacteria</taxon>
        <taxon>Rhodobacterales</taxon>
        <taxon>Paracoccaceae</taxon>
        <taxon>Albidovulum</taxon>
    </lineage>
</organism>
<protein>
    <submittedName>
        <fullName evidence="1">Flagellar basal body-associated FliL family protein</fullName>
    </submittedName>
</protein>
<evidence type="ECO:0000313" key="1">
    <source>
        <dbReference type="EMBL" id="MCT8331698.1"/>
    </source>
</evidence>
<proteinExistence type="predicted"/>
<dbReference type="Proteomes" id="UP001205601">
    <property type="component" value="Unassembled WGS sequence"/>
</dbReference>
<sequence length="168" mass="17713">MKKLLPILLVLIGLGGGAAGGYLLRPEPEPAPEATEGAAAETCAPATGEQARIAETPEAAAQVEYVKLNNQFVVPVMNGGDIRSLVILSLSVEVEAGQAEVVYTREPKLRDAFLRVLFDHANTGGFDGSFTESGTIESLRRGLRAAAQDIIGSTSRDVLILDIIRQAA</sequence>
<reference evidence="2" key="1">
    <citation type="submission" date="2023-07" db="EMBL/GenBank/DDBJ databases">
        <title>Defluviimonas sediminis sp. nov., isolated from mangrove sediment.</title>
        <authorList>
            <person name="Liu L."/>
            <person name="Li J."/>
            <person name="Huang Y."/>
            <person name="Pan J."/>
            <person name="Li M."/>
        </authorList>
    </citation>
    <scope>NUCLEOTIDE SEQUENCE [LARGE SCALE GENOMIC DNA]</scope>
    <source>
        <strain evidence="2">FT324</strain>
    </source>
</reference>